<keyword evidence="2" id="KW-0963">Cytoplasm</keyword>
<evidence type="ECO:0000259" key="6">
    <source>
        <dbReference type="Pfam" id="PF13001"/>
    </source>
</evidence>
<evidence type="ECO:0000256" key="3">
    <source>
        <dbReference type="ARBA" id="ARBA00022737"/>
    </source>
</evidence>
<reference evidence="10" key="1">
    <citation type="submission" date="2025-08" db="UniProtKB">
        <authorList>
            <consortium name="RefSeq"/>
        </authorList>
    </citation>
    <scope>IDENTIFICATION</scope>
</reference>
<evidence type="ECO:0000259" key="7">
    <source>
        <dbReference type="Pfam" id="PF23702"/>
    </source>
</evidence>
<evidence type="ECO:0000256" key="2">
    <source>
        <dbReference type="ARBA" id="ARBA00022490"/>
    </source>
</evidence>
<comment type="subcellular location">
    <subcellularLocation>
        <location evidence="1">Cytoplasm</location>
    </subcellularLocation>
</comment>
<feature type="compositionally biased region" description="Pro residues" evidence="5">
    <location>
        <begin position="198"/>
        <end position="208"/>
    </location>
</feature>
<gene>
    <name evidence="10" type="primary">LOC106064365</name>
</gene>
<evidence type="ECO:0000256" key="1">
    <source>
        <dbReference type="ARBA" id="ARBA00004496"/>
    </source>
</evidence>
<dbReference type="Pfam" id="PF23731">
    <property type="entry name" value="ARM_ECM29_C"/>
    <property type="match status" value="1"/>
</dbReference>
<dbReference type="InterPro" id="IPR011989">
    <property type="entry name" value="ARM-like"/>
</dbReference>
<dbReference type="PANTHER" id="PTHR23346:SF19">
    <property type="entry name" value="PROTEASOME ADAPTER AND SCAFFOLD PROTEIN ECM29"/>
    <property type="match status" value="1"/>
</dbReference>
<dbReference type="InterPro" id="IPR016024">
    <property type="entry name" value="ARM-type_fold"/>
</dbReference>
<dbReference type="Pfam" id="PF13001">
    <property type="entry name" value="ECM29_N"/>
    <property type="match status" value="1"/>
</dbReference>
<dbReference type="OrthoDB" id="16066at2759"/>
<accession>A0A9W3AFF6</accession>
<evidence type="ECO:0000259" key="8">
    <source>
        <dbReference type="Pfam" id="PF24492"/>
    </source>
</evidence>
<dbReference type="Pfam" id="PF24492">
    <property type="entry name" value="HEAT_ECM29"/>
    <property type="match status" value="1"/>
</dbReference>
<dbReference type="Pfam" id="PF23702">
    <property type="entry name" value="ARM_ECM29"/>
    <property type="match status" value="1"/>
</dbReference>
<dbReference type="GO" id="GO:0005634">
    <property type="term" value="C:nucleus"/>
    <property type="evidence" value="ECO:0007669"/>
    <property type="project" value="TreeGrafter"/>
</dbReference>
<evidence type="ECO:0000313" key="10">
    <source>
        <dbReference type="RefSeq" id="XP_055886037.1"/>
    </source>
</evidence>
<dbReference type="GO" id="GO:0000502">
    <property type="term" value="C:proteasome complex"/>
    <property type="evidence" value="ECO:0007669"/>
    <property type="project" value="UniProtKB-KW"/>
</dbReference>
<organism evidence="9 10">
    <name type="scientific">Biomphalaria glabrata</name>
    <name type="common">Bloodfluke planorb</name>
    <name type="synonym">Freshwater snail</name>
    <dbReference type="NCBI Taxonomy" id="6526"/>
    <lineage>
        <taxon>Eukaryota</taxon>
        <taxon>Metazoa</taxon>
        <taxon>Spiralia</taxon>
        <taxon>Lophotrochozoa</taxon>
        <taxon>Mollusca</taxon>
        <taxon>Gastropoda</taxon>
        <taxon>Heterobranchia</taxon>
        <taxon>Euthyneura</taxon>
        <taxon>Panpulmonata</taxon>
        <taxon>Hygrophila</taxon>
        <taxon>Lymnaeoidea</taxon>
        <taxon>Planorbidae</taxon>
        <taxon>Biomphalaria</taxon>
    </lineage>
</organism>
<dbReference type="RefSeq" id="XP_055886037.1">
    <property type="nucleotide sequence ID" value="XM_056030062.1"/>
</dbReference>
<keyword evidence="3" id="KW-0677">Repeat</keyword>
<dbReference type="InterPro" id="IPR055443">
    <property type="entry name" value="HEAT_ECM29"/>
</dbReference>
<dbReference type="InterPro" id="IPR024372">
    <property type="entry name" value="Ecm29_N"/>
</dbReference>
<feature type="domain" description="Proteasome adapter and scaffold protein ECM29 HEAT-repeat" evidence="8">
    <location>
        <begin position="1281"/>
        <end position="1441"/>
    </location>
</feature>
<sequence>MTSAQDENALVERVFLRIGSAETDEQLQTALGKFLAPLLLKLNSPDEAVRSKVLKLLAHIKTRLKSRNQIKLPLDALLTQFQDPTATPFITNFTILFIKIGYPRVEPDKQAELVPLLINCLDGRSQNHQDSLLQLLLPALRHLKMPKTEAECRSKFQLADKPGVKQLVLDYFMDVLLLTYNSHVTSAPASADGSELPSQPPNVPPPPGLSQTSFKRLIGETPMVPEELEKAKLSIITFLASGVLTESETVCHFVVASSDTRHSVATSADMELKKITGSVDWNSKEILSKLFSLFQGTVIVKGQPLIKPDDRRSAVSPRIRLKIFPLLLKAREATNMFPACLQIVFDCLFGVNPNAKLRVMAVEFVHHICLNCEESKFAMFDVILLNGLLKLINESKEDAKLRSLAYVAVGKIGRRSPNKISKDLQVVQLFFDALCQEDGETRMAVQEALSLMAEAFRSLDDTNQRLMEALLLQNIDKEEPQVRTVIVQYAATVFQSHNIPSRYILLLGTGDLKEDIKSECKKALRNTQIPTLSSKQSDEQKLPDFVEMMRYIVDKAAQRKASQNRYSTVNATLPFSPITYSEVLLYLRMCLSQLAGIAVDWNLENLPDQVPSLLATVKSLLEKYPGDDGPIQQYVRMLIELLMVSTNSEPMYCLLEMVAMVPTVLAPKLSHNLDWIKSLLSSSKDDIKQYAAELYAIVCWYTKSPTDFCSDIKTFLGNLTDKNSELVLGSLLALGYCIGLKMKVLRSGGNGSTVHDQPLLTQCVQTIASLLDDSNVSKKSTACLALSEIGRNGPLSLPPGIPEGNINGTDPVNTEERKTESTSEVITKLYLVNKLVGKIKTSNEQNKIKERAAACLGDICVGDADFPHKRKAMEDLINAIQSKQIELQFTIGQALVDMAMGASSPRSRCIWTTSKEEHQKNVVNINDDVSWFLNELLSTYICHSNPHLRQGACVWLLTLIRQAGHHKALQSSLLDIQRAFMRMLSENDEITQDLASKGLGQVMEVCTPEQKNVLVSELVETLMTGKSSAKTEVSADTTVFQSGALGKAPDGSGLSTYKELCAIATDLNQPDLIYKFMHLANHNATWNTRKGAAFGFSTIAAQAGEQLAPFMDKIVPKLYRYQFDPNPKIQQAMSSIWNALVQDNKKTVDIYLKKILDDLISNLTSNQWRIRESSCLAVSDLLRGRVLDDIIEDIPQLWEICLKVRDDIKESVRLAADSACKTLSKVSIKVCDVTNGKVGEKATKLILPCLLQCSLHSTVSEVRAIGLSTILQISRNAGALLKPSIPVLVPALLEAVSGLEPSVMNYLSLHTGTQANQDKLDSARIAASKMSPMMETINRCVQYVDNTILEELIPRLIEIVKGGIGVSTKAGCSSFVVSLVHQCPQDLSPYTGKLLAAFLHGLNDRNAVVRKSYATAIGYLVKVSKDSSVERLIEKLKVWYLESEGSQARHGCSVTLHAISEYSPDTLRRHANLAMPLAFFAMHEEVKKEDGKKSEDSSDWSDVWNEITPGTEAGIRLYLPEIVALLSSSIQSQAWSVKAQSARAMATVAQKLGNQLESPHLDQIVLALVEGLSGRTWEGKESLLNALSVVCTSCRQEILKSSSTSSTSLSLEQILTVILRECGKENPAYKMAAMKCLGPILELYQLDHFKAVWEMTQSIVGQASSGNKPDDDEDSSLSQKQEILSCAFTLLGEAWPSNPSTQASYIDVFVQLLCESMPISTWKIQMIILKDLQKLLQRLAILQKENVVSNAGNVKNLVQKLLITSLADLNNIKYLSLRTESLSLIESIISALAACDQLRLIDETLLSRLKDEITPIAETGPWELRDRAKTLLLTVGPITANIEAMEH</sequence>
<dbReference type="GeneID" id="106064365"/>
<keyword evidence="9" id="KW-1185">Reference proteome</keyword>
<dbReference type="Gene3D" id="1.25.10.10">
    <property type="entry name" value="Leucine-rich Repeat Variant"/>
    <property type="match status" value="5"/>
</dbReference>
<evidence type="ECO:0000256" key="4">
    <source>
        <dbReference type="ARBA" id="ARBA00022942"/>
    </source>
</evidence>
<protein>
    <submittedName>
        <fullName evidence="10">Proteasome adapter and scaffold protein ECM29-like</fullName>
    </submittedName>
</protein>
<feature type="region of interest" description="Disordered" evidence="5">
    <location>
        <begin position="188"/>
        <end position="210"/>
    </location>
</feature>
<evidence type="ECO:0000256" key="5">
    <source>
        <dbReference type="SAM" id="MobiDB-lite"/>
    </source>
</evidence>
<keyword evidence="4" id="KW-0647">Proteasome</keyword>
<dbReference type="GO" id="GO:0043248">
    <property type="term" value="P:proteasome assembly"/>
    <property type="evidence" value="ECO:0007669"/>
    <property type="project" value="InterPro"/>
</dbReference>
<dbReference type="PANTHER" id="PTHR23346">
    <property type="entry name" value="TRANSLATIONAL ACTIVATOR GCN1-RELATED"/>
    <property type="match status" value="1"/>
</dbReference>
<name>A0A9W3AFF6_BIOGL</name>
<dbReference type="Proteomes" id="UP001165740">
    <property type="component" value="Chromosome 5"/>
</dbReference>
<feature type="domain" description="ECM29 ARM-like repeats" evidence="7">
    <location>
        <begin position="602"/>
        <end position="789"/>
    </location>
</feature>
<dbReference type="GO" id="GO:0060090">
    <property type="term" value="F:molecular adaptor activity"/>
    <property type="evidence" value="ECO:0007669"/>
    <property type="project" value="InterPro"/>
</dbReference>
<dbReference type="GO" id="GO:0005737">
    <property type="term" value="C:cytoplasm"/>
    <property type="evidence" value="ECO:0007669"/>
    <property type="project" value="UniProtKB-SubCell"/>
</dbReference>
<evidence type="ECO:0000313" key="9">
    <source>
        <dbReference type="Proteomes" id="UP001165740"/>
    </source>
</evidence>
<dbReference type="SUPFAM" id="SSF48371">
    <property type="entry name" value="ARM repeat"/>
    <property type="match status" value="3"/>
</dbReference>
<feature type="region of interest" description="Disordered" evidence="5">
    <location>
        <begin position="797"/>
        <end position="819"/>
    </location>
</feature>
<dbReference type="GO" id="GO:0036503">
    <property type="term" value="P:ERAD pathway"/>
    <property type="evidence" value="ECO:0007669"/>
    <property type="project" value="TreeGrafter"/>
</dbReference>
<proteinExistence type="predicted"/>
<dbReference type="OMA" id="CRIKDIE"/>
<feature type="domain" description="Proteasome component Ecm29 N-terminal" evidence="6">
    <location>
        <begin position="11"/>
        <end position="508"/>
    </location>
</feature>
<dbReference type="InterPro" id="IPR055444">
    <property type="entry name" value="ARM_ECM29"/>
</dbReference>